<dbReference type="GeneID" id="107274465"/>
<dbReference type="PANTHER" id="PTHR21411:SF0">
    <property type="entry name" value="REGULATORY PROTEIN ZESTE"/>
    <property type="match status" value="1"/>
</dbReference>
<protein>
    <recommendedName>
        <fullName evidence="2">Regulatory protein zeste</fullName>
    </recommendedName>
</protein>
<dbReference type="RefSeq" id="XP_015609107.1">
    <property type="nucleotide sequence ID" value="XM_015753621.2"/>
</dbReference>
<evidence type="ECO:0000313" key="8">
    <source>
        <dbReference type="RefSeq" id="XP_015609107.1"/>
    </source>
</evidence>
<comment type="subunit">
    <text evidence="1">Self-associates forming complexes of several hundred monomers.</text>
</comment>
<dbReference type="Pfam" id="PF13873">
    <property type="entry name" value="Myb_DNA-bind_5"/>
    <property type="match status" value="1"/>
</dbReference>
<gene>
    <name evidence="8" type="primary">LOC107274465</name>
</gene>
<dbReference type="Proteomes" id="UP000694920">
    <property type="component" value="Unplaced"/>
</dbReference>
<evidence type="ECO:0000256" key="5">
    <source>
        <dbReference type="ARBA" id="ARBA00025466"/>
    </source>
</evidence>
<organism evidence="7 8">
    <name type="scientific">Cephus cinctus</name>
    <name type="common">Wheat stem sawfly</name>
    <dbReference type="NCBI Taxonomy" id="211228"/>
    <lineage>
        <taxon>Eukaryota</taxon>
        <taxon>Metazoa</taxon>
        <taxon>Ecdysozoa</taxon>
        <taxon>Arthropoda</taxon>
        <taxon>Hexapoda</taxon>
        <taxon>Insecta</taxon>
        <taxon>Pterygota</taxon>
        <taxon>Neoptera</taxon>
        <taxon>Endopterygota</taxon>
        <taxon>Hymenoptera</taxon>
        <taxon>Cephoidea</taxon>
        <taxon>Cephidae</taxon>
        <taxon>Cephus</taxon>
    </lineage>
</organism>
<evidence type="ECO:0000313" key="7">
    <source>
        <dbReference type="Proteomes" id="UP000694920"/>
    </source>
</evidence>
<evidence type="ECO:0000256" key="4">
    <source>
        <dbReference type="ARBA" id="ARBA00023163"/>
    </source>
</evidence>
<keyword evidence="4" id="KW-0804">Transcription</keyword>
<keyword evidence="3" id="KW-0805">Transcription regulation</keyword>
<evidence type="ECO:0000256" key="1">
    <source>
        <dbReference type="ARBA" id="ARBA00011764"/>
    </source>
</evidence>
<reference evidence="8" key="1">
    <citation type="submission" date="2025-08" db="UniProtKB">
        <authorList>
            <consortium name="RefSeq"/>
        </authorList>
    </citation>
    <scope>IDENTIFICATION</scope>
</reference>
<comment type="function">
    <text evidence="5">Involved in transvection phenomena (= synapsis-dependent gene expression), where the synaptic pairing of chromosomes carrying genes with which zeste interacts influences the expression of these genes. Zeste binds to DNA and stimulates transcription from a nearby promoter.</text>
</comment>
<accession>A0AAJ7CF85</accession>
<evidence type="ECO:0000259" key="6">
    <source>
        <dbReference type="Pfam" id="PF13873"/>
    </source>
</evidence>
<dbReference type="InterPro" id="IPR028002">
    <property type="entry name" value="Myb_DNA-bind_5"/>
</dbReference>
<evidence type="ECO:0000256" key="3">
    <source>
        <dbReference type="ARBA" id="ARBA00023015"/>
    </source>
</evidence>
<feature type="domain" description="Myb/SANT-like DNA-binding" evidence="6">
    <location>
        <begin position="9"/>
        <end position="84"/>
    </location>
</feature>
<dbReference type="AlphaFoldDB" id="A0AAJ7CF85"/>
<dbReference type="KEGG" id="ccin:107274465"/>
<keyword evidence="7" id="KW-1185">Reference proteome</keyword>
<dbReference type="PANTHER" id="PTHR21411">
    <property type="entry name" value="APONTIC"/>
    <property type="match status" value="1"/>
</dbReference>
<evidence type="ECO:0000256" key="2">
    <source>
        <dbReference type="ARBA" id="ARBA00016807"/>
    </source>
</evidence>
<sequence>MEKTERKKRTSNFTEVEKIMLVDLINEKKHVIENKVTNSATIKEKEKCWEEITNKFNSASTFTYRDTQVLRNCWDNIKKRKRKYFADGRKEVLKTGGGQYHFEDNSLASKTREIIRSSVDGMFNDVDSDCISSAIDKENMSPSEDISFREAGMNETVVIDSLDDSKEYEVEYLPEYEHICLRTNEKEIDPTMNALEVKVSAGEKASNPSTSIDENKSTVQRNLIRKNQQLQRKLNRFYNTTVPKTTRESSNKKIAQFTKLTESKITLSEILAKNETEKHSIEMAIAEKTLIREKLEIDVLKTELEIKKTILMREKSKNAMLGIINKTE</sequence>
<proteinExistence type="predicted"/>
<name>A0AAJ7CF85_CEPCN</name>